<sequence length="65" mass="7159">MVTLIIICYDDSNDKRKRIYSVSALGREQEIVGNEISDALSDIFYDGFSDVDSGKNAGKKVVVLS</sequence>
<keyword evidence="2" id="KW-1185">Reference proteome</keyword>
<organism evidence="1 2">
    <name type="scientific">Veillonella orientalis</name>
    <dbReference type="NCBI Taxonomy" id="2682455"/>
    <lineage>
        <taxon>Bacteria</taxon>
        <taxon>Bacillati</taxon>
        <taxon>Bacillota</taxon>
        <taxon>Negativicutes</taxon>
        <taxon>Veillonellales</taxon>
        <taxon>Veillonellaceae</taxon>
        <taxon>Veillonella</taxon>
    </lineage>
</organism>
<dbReference type="RefSeq" id="WP_156719969.1">
    <property type="nucleotide sequence ID" value="NZ_AP022322.1"/>
</dbReference>
<protein>
    <submittedName>
        <fullName evidence="1">Uncharacterized protein</fullName>
    </submittedName>
</protein>
<gene>
    <name evidence="1" type="ORF">VEIS1202513_14290</name>
</gene>
<evidence type="ECO:0000313" key="2">
    <source>
        <dbReference type="Proteomes" id="UP000679260"/>
    </source>
</evidence>
<evidence type="ECO:0000313" key="1">
    <source>
        <dbReference type="EMBL" id="BBU36908.1"/>
    </source>
</evidence>
<name>A0ABN5XX96_9FIRM</name>
<dbReference type="Proteomes" id="UP000679260">
    <property type="component" value="Chromosome"/>
</dbReference>
<proteinExistence type="predicted"/>
<reference evidence="1 2" key="1">
    <citation type="submission" date="2020-01" db="EMBL/GenBank/DDBJ databases">
        <title>Veillonella burapaensis sp. nov., anaerobic, Gram-stain-negative coccus isolated from saliva of a Thai child.</title>
        <authorList>
            <person name="Mashima I."/>
            <person name="Theodorea C."/>
            <person name="Nakazawa F."/>
            <person name="Thaweboon B."/>
            <person name="Thaweboon S."/>
            <person name="Tamai R."/>
            <person name="Kiyoura Y."/>
        </authorList>
    </citation>
    <scope>NUCLEOTIDE SEQUENCE [LARGE SCALE GENOMIC DNA]</scope>
    <source>
        <strain evidence="1 2">S12025-13</strain>
    </source>
</reference>
<dbReference type="EMBL" id="AP022322">
    <property type="protein sequence ID" value="BBU36908.1"/>
    <property type="molecule type" value="Genomic_DNA"/>
</dbReference>
<accession>A0ABN5XX96</accession>